<evidence type="ECO:0000256" key="3">
    <source>
        <dbReference type="ARBA" id="ARBA00022989"/>
    </source>
</evidence>
<dbReference type="GO" id="GO:0016020">
    <property type="term" value="C:membrane"/>
    <property type="evidence" value="ECO:0007669"/>
    <property type="project" value="UniProtKB-SubCell"/>
</dbReference>
<organism evidence="6 7">
    <name type="scientific">Cherax quadricarinatus</name>
    <name type="common">Australian red claw crayfish</name>
    <dbReference type="NCBI Taxonomy" id="27406"/>
    <lineage>
        <taxon>Eukaryota</taxon>
        <taxon>Metazoa</taxon>
        <taxon>Ecdysozoa</taxon>
        <taxon>Arthropoda</taxon>
        <taxon>Crustacea</taxon>
        <taxon>Multicrustacea</taxon>
        <taxon>Malacostraca</taxon>
        <taxon>Eumalacostraca</taxon>
        <taxon>Eucarida</taxon>
        <taxon>Decapoda</taxon>
        <taxon>Pleocyemata</taxon>
        <taxon>Astacidea</taxon>
        <taxon>Parastacoidea</taxon>
        <taxon>Parastacidae</taxon>
        <taxon>Cherax</taxon>
    </lineage>
</organism>
<dbReference type="Proteomes" id="UP001445076">
    <property type="component" value="Unassembled WGS sequence"/>
</dbReference>
<reference evidence="6 7" key="1">
    <citation type="journal article" date="2024" name="BMC Genomics">
        <title>Genome assembly of redclaw crayfish (Cherax quadricarinatus) provides insights into its immune adaptation and hypoxia tolerance.</title>
        <authorList>
            <person name="Liu Z."/>
            <person name="Zheng J."/>
            <person name="Li H."/>
            <person name="Fang K."/>
            <person name="Wang S."/>
            <person name="He J."/>
            <person name="Zhou D."/>
            <person name="Weng S."/>
            <person name="Chi M."/>
            <person name="Gu Z."/>
            <person name="He J."/>
            <person name="Li F."/>
            <person name="Wang M."/>
        </authorList>
    </citation>
    <scope>NUCLEOTIDE SEQUENCE [LARGE SCALE GENOMIC DNA]</scope>
    <source>
        <strain evidence="6">ZL_2023a</strain>
    </source>
</reference>
<evidence type="ECO:0000313" key="6">
    <source>
        <dbReference type="EMBL" id="KAK8753977.1"/>
    </source>
</evidence>
<dbReference type="EMBL" id="JARKIK010000001">
    <property type="protein sequence ID" value="KAK8753977.1"/>
    <property type="molecule type" value="Genomic_DNA"/>
</dbReference>
<comment type="caution">
    <text evidence="6">The sequence shown here is derived from an EMBL/GenBank/DDBJ whole genome shotgun (WGS) entry which is preliminary data.</text>
</comment>
<dbReference type="Pfam" id="PF13520">
    <property type="entry name" value="AA_permease_2"/>
    <property type="match status" value="1"/>
</dbReference>
<accession>A0AAW0YBS6</accession>
<dbReference type="PANTHER" id="PTHR11785:SF528">
    <property type="entry name" value="AMINO ACID TRANSPORTER PROTEIN JHI-21"/>
    <property type="match status" value="1"/>
</dbReference>
<gene>
    <name evidence="6" type="ORF">OTU49_005578</name>
</gene>
<feature type="transmembrane region" description="Helical" evidence="5">
    <location>
        <begin position="42"/>
        <end position="68"/>
    </location>
</feature>
<keyword evidence="4 5" id="KW-0472">Membrane</keyword>
<feature type="non-terminal residue" evidence="6">
    <location>
        <position position="99"/>
    </location>
</feature>
<evidence type="ECO:0000256" key="5">
    <source>
        <dbReference type="SAM" id="Phobius"/>
    </source>
</evidence>
<dbReference type="GO" id="GO:0015179">
    <property type="term" value="F:L-amino acid transmembrane transporter activity"/>
    <property type="evidence" value="ECO:0007669"/>
    <property type="project" value="TreeGrafter"/>
</dbReference>
<sequence>VISGMLSTVGALCYAELGTMIPRSGGDYAYVLEAFGPLPAFLFMWVALTIILPTSNTVMALTFANYIIKPFFETCDVLPDIPVRLIAAVVVCLLTWVNC</sequence>
<evidence type="ECO:0000256" key="4">
    <source>
        <dbReference type="ARBA" id="ARBA00023136"/>
    </source>
</evidence>
<dbReference type="PANTHER" id="PTHR11785">
    <property type="entry name" value="AMINO ACID TRANSPORTER"/>
    <property type="match status" value="1"/>
</dbReference>
<evidence type="ECO:0000313" key="7">
    <source>
        <dbReference type="Proteomes" id="UP001445076"/>
    </source>
</evidence>
<name>A0AAW0YBS6_CHEQU</name>
<feature type="non-terminal residue" evidence="6">
    <location>
        <position position="1"/>
    </location>
</feature>
<keyword evidence="3 5" id="KW-1133">Transmembrane helix</keyword>
<dbReference type="Gene3D" id="1.20.1740.10">
    <property type="entry name" value="Amino acid/polyamine transporter I"/>
    <property type="match status" value="1"/>
</dbReference>
<dbReference type="InterPro" id="IPR002293">
    <property type="entry name" value="AA/rel_permease1"/>
</dbReference>
<evidence type="ECO:0000256" key="1">
    <source>
        <dbReference type="ARBA" id="ARBA00004141"/>
    </source>
</evidence>
<dbReference type="AlphaFoldDB" id="A0AAW0YBS6"/>
<keyword evidence="7" id="KW-1185">Reference proteome</keyword>
<proteinExistence type="predicted"/>
<protein>
    <submittedName>
        <fullName evidence="6">Uncharacterized protein</fullName>
    </submittedName>
</protein>
<comment type="subcellular location">
    <subcellularLocation>
        <location evidence="1">Membrane</location>
        <topology evidence="1">Multi-pass membrane protein</topology>
    </subcellularLocation>
</comment>
<keyword evidence="2 5" id="KW-0812">Transmembrane</keyword>
<evidence type="ECO:0000256" key="2">
    <source>
        <dbReference type="ARBA" id="ARBA00022692"/>
    </source>
</evidence>
<dbReference type="InterPro" id="IPR050598">
    <property type="entry name" value="AminoAcid_Transporter"/>
</dbReference>